<evidence type="ECO:0000256" key="1">
    <source>
        <dbReference type="SAM" id="Phobius"/>
    </source>
</evidence>
<name>X1EL13_9ZZZZ</name>
<dbReference type="AlphaFoldDB" id="X1EL13"/>
<sequence>DVKEFTPIKEVEVAKVEAEVKEALRDEKVLGITTLVTSAGTSTKGSLMLTLTGSLLGVVSFFGVFFLSLNSPSCLTGSFVFTSDII</sequence>
<comment type="caution">
    <text evidence="2">The sequence shown here is derived from an EMBL/GenBank/DDBJ whole genome shotgun (WGS) entry which is preliminary data.</text>
</comment>
<reference evidence="2" key="1">
    <citation type="journal article" date="2014" name="Front. Microbiol.">
        <title>High frequency of phylogenetically diverse reductive dehalogenase-homologous genes in deep subseafloor sedimentary metagenomes.</title>
        <authorList>
            <person name="Kawai M."/>
            <person name="Futagami T."/>
            <person name="Toyoda A."/>
            <person name="Takaki Y."/>
            <person name="Nishi S."/>
            <person name="Hori S."/>
            <person name="Arai W."/>
            <person name="Tsubouchi T."/>
            <person name="Morono Y."/>
            <person name="Uchiyama I."/>
            <person name="Ito T."/>
            <person name="Fujiyama A."/>
            <person name="Inagaki F."/>
            <person name="Takami H."/>
        </authorList>
    </citation>
    <scope>NUCLEOTIDE SEQUENCE</scope>
    <source>
        <strain evidence="2">Expedition CK06-06</strain>
    </source>
</reference>
<organism evidence="2">
    <name type="scientific">marine sediment metagenome</name>
    <dbReference type="NCBI Taxonomy" id="412755"/>
    <lineage>
        <taxon>unclassified sequences</taxon>
        <taxon>metagenomes</taxon>
        <taxon>ecological metagenomes</taxon>
    </lineage>
</organism>
<feature type="non-terminal residue" evidence="2">
    <location>
        <position position="1"/>
    </location>
</feature>
<evidence type="ECO:0000313" key="2">
    <source>
        <dbReference type="EMBL" id="GAH17834.1"/>
    </source>
</evidence>
<dbReference type="EMBL" id="BART01031871">
    <property type="protein sequence ID" value="GAH17834.1"/>
    <property type="molecule type" value="Genomic_DNA"/>
</dbReference>
<feature type="transmembrane region" description="Helical" evidence="1">
    <location>
        <begin position="47"/>
        <end position="69"/>
    </location>
</feature>
<proteinExistence type="predicted"/>
<keyword evidence="1" id="KW-0812">Transmembrane</keyword>
<gene>
    <name evidence="2" type="ORF">S01H4_55258</name>
</gene>
<keyword evidence="1" id="KW-0472">Membrane</keyword>
<accession>X1EL13</accession>
<protein>
    <submittedName>
        <fullName evidence="2">Uncharacterized protein</fullName>
    </submittedName>
</protein>
<keyword evidence="1" id="KW-1133">Transmembrane helix</keyword>